<dbReference type="GO" id="GO:0006310">
    <property type="term" value="P:DNA recombination"/>
    <property type="evidence" value="ECO:0007669"/>
    <property type="project" value="UniProtKB-KW"/>
</dbReference>
<sequence length="221" mass="24587">MPNPTTSEAIQRVLNGYKRLACRKADQRLPVTLIQPDAPPEGQAGRYDQDKTMYWSAFTFFGALPIGEYINPSPKSYTPQPTLSLSDVQLDKDLVRIRLQQSKTDQFSHGYSVRLSATGRTVCPVRAVAKYLHYKEVRGHESAPFFQFASGQFLTRQSIDSTPKMCVRDVPNSHRYSSHSLRIGAATAAAQNGASPQSIQPRWKSACFSSHVRSEVPVIGL</sequence>
<dbReference type="Proteomes" id="UP000186922">
    <property type="component" value="Unassembled WGS sequence"/>
</dbReference>
<evidence type="ECO:0000313" key="3">
    <source>
        <dbReference type="Proteomes" id="UP000186922"/>
    </source>
</evidence>
<gene>
    <name evidence="2" type="primary">RvY_15714-1</name>
    <name evidence="2" type="synonym">RvY_15714.1</name>
    <name evidence="2" type="ORF">RvY_15714</name>
</gene>
<dbReference type="InterPro" id="IPR052925">
    <property type="entry name" value="Phage_Integrase-like_Recomb"/>
</dbReference>
<comment type="caution">
    <text evidence="2">The sequence shown here is derived from an EMBL/GenBank/DDBJ whole genome shotgun (WGS) entry which is preliminary data.</text>
</comment>
<dbReference type="GO" id="GO:0015074">
    <property type="term" value="P:DNA integration"/>
    <property type="evidence" value="ECO:0007669"/>
    <property type="project" value="InterPro"/>
</dbReference>
<evidence type="ECO:0000256" key="1">
    <source>
        <dbReference type="ARBA" id="ARBA00023172"/>
    </source>
</evidence>
<dbReference type="SUPFAM" id="SSF56349">
    <property type="entry name" value="DNA breaking-rejoining enzymes"/>
    <property type="match status" value="1"/>
</dbReference>
<dbReference type="EMBL" id="BDGG01000012">
    <property type="protein sequence ID" value="GAV05614.1"/>
    <property type="molecule type" value="Genomic_DNA"/>
</dbReference>
<evidence type="ECO:0008006" key="4">
    <source>
        <dbReference type="Google" id="ProtNLM"/>
    </source>
</evidence>
<dbReference type="PANTHER" id="PTHR34605">
    <property type="entry name" value="PHAGE_INTEGRASE DOMAIN-CONTAINING PROTEIN"/>
    <property type="match status" value="1"/>
</dbReference>
<keyword evidence="3" id="KW-1185">Reference proteome</keyword>
<organism evidence="2 3">
    <name type="scientific">Ramazzottius varieornatus</name>
    <name type="common">Water bear</name>
    <name type="synonym">Tardigrade</name>
    <dbReference type="NCBI Taxonomy" id="947166"/>
    <lineage>
        <taxon>Eukaryota</taxon>
        <taxon>Metazoa</taxon>
        <taxon>Ecdysozoa</taxon>
        <taxon>Tardigrada</taxon>
        <taxon>Eutardigrada</taxon>
        <taxon>Parachela</taxon>
        <taxon>Hypsibioidea</taxon>
        <taxon>Ramazzottiidae</taxon>
        <taxon>Ramazzottius</taxon>
    </lineage>
</organism>
<keyword evidence="1" id="KW-0233">DNA recombination</keyword>
<dbReference type="InterPro" id="IPR011010">
    <property type="entry name" value="DNA_brk_join_enz"/>
</dbReference>
<name>A0A1D1W2M5_RAMVA</name>
<accession>A0A1D1W2M5</accession>
<protein>
    <recommendedName>
        <fullName evidence="4">Tyr recombinase domain-containing protein</fullName>
    </recommendedName>
</protein>
<proteinExistence type="predicted"/>
<dbReference type="Gene3D" id="1.10.443.10">
    <property type="entry name" value="Intergrase catalytic core"/>
    <property type="match status" value="1"/>
</dbReference>
<evidence type="ECO:0000313" key="2">
    <source>
        <dbReference type="EMBL" id="GAV05614.1"/>
    </source>
</evidence>
<dbReference type="OrthoDB" id="3017464at2759"/>
<dbReference type="InterPro" id="IPR013762">
    <property type="entry name" value="Integrase-like_cat_sf"/>
</dbReference>
<dbReference type="AlphaFoldDB" id="A0A1D1W2M5"/>
<dbReference type="GO" id="GO:0003677">
    <property type="term" value="F:DNA binding"/>
    <property type="evidence" value="ECO:0007669"/>
    <property type="project" value="InterPro"/>
</dbReference>
<reference evidence="2 3" key="1">
    <citation type="journal article" date="2016" name="Nat. Commun.">
        <title>Extremotolerant tardigrade genome and improved radiotolerance of human cultured cells by tardigrade-unique protein.</title>
        <authorList>
            <person name="Hashimoto T."/>
            <person name="Horikawa D.D."/>
            <person name="Saito Y."/>
            <person name="Kuwahara H."/>
            <person name="Kozuka-Hata H."/>
            <person name="Shin-I T."/>
            <person name="Minakuchi Y."/>
            <person name="Ohishi K."/>
            <person name="Motoyama A."/>
            <person name="Aizu T."/>
            <person name="Enomoto A."/>
            <person name="Kondo K."/>
            <person name="Tanaka S."/>
            <person name="Hara Y."/>
            <person name="Koshikawa S."/>
            <person name="Sagara H."/>
            <person name="Miura T."/>
            <person name="Yokobori S."/>
            <person name="Miyagawa K."/>
            <person name="Suzuki Y."/>
            <person name="Kubo T."/>
            <person name="Oyama M."/>
            <person name="Kohara Y."/>
            <person name="Fujiyama A."/>
            <person name="Arakawa K."/>
            <person name="Katayama T."/>
            <person name="Toyoda A."/>
            <person name="Kunieda T."/>
        </authorList>
    </citation>
    <scope>NUCLEOTIDE SEQUENCE [LARGE SCALE GENOMIC DNA]</scope>
    <source>
        <strain evidence="2 3">YOKOZUNA-1</strain>
    </source>
</reference>
<dbReference type="PANTHER" id="PTHR34605:SF3">
    <property type="entry name" value="P CELL-TYPE AGGLUTINATION PROTEIN MAP4-LIKE-RELATED"/>
    <property type="match status" value="1"/>
</dbReference>